<dbReference type="SUPFAM" id="SSF161098">
    <property type="entry name" value="MetI-like"/>
    <property type="match status" value="2"/>
</dbReference>
<evidence type="ECO:0000259" key="8">
    <source>
        <dbReference type="PROSITE" id="PS50928"/>
    </source>
</evidence>
<dbReference type="Gene3D" id="1.10.3720.10">
    <property type="entry name" value="MetI-like"/>
    <property type="match status" value="2"/>
</dbReference>
<dbReference type="InterPro" id="IPR000515">
    <property type="entry name" value="MetI-like"/>
</dbReference>
<evidence type="ECO:0000313" key="9">
    <source>
        <dbReference type="EMBL" id="VEU59357.1"/>
    </source>
</evidence>
<comment type="subcellular location">
    <subcellularLocation>
        <location evidence="1">Cell membrane</location>
        <topology evidence="1">Multi-pass membrane protein</topology>
    </subcellularLocation>
</comment>
<feature type="transmembrane region" description="Helical" evidence="7">
    <location>
        <begin position="437"/>
        <end position="457"/>
    </location>
</feature>
<proteinExistence type="predicted"/>
<feature type="transmembrane region" description="Helical" evidence="7">
    <location>
        <begin position="231"/>
        <end position="250"/>
    </location>
</feature>
<feature type="domain" description="ABC transmembrane type-1" evidence="8">
    <location>
        <begin position="373"/>
        <end position="556"/>
    </location>
</feature>
<evidence type="ECO:0000256" key="1">
    <source>
        <dbReference type="ARBA" id="ARBA00004651"/>
    </source>
</evidence>
<keyword evidence="3" id="KW-1003">Cell membrane</keyword>
<keyword evidence="5 7" id="KW-1133">Transmembrane helix</keyword>
<reference evidence="9 10" key="1">
    <citation type="submission" date="2019-01" db="EMBL/GenBank/DDBJ databases">
        <authorList>
            <consortium name="Pathogen Informatics"/>
        </authorList>
    </citation>
    <scope>NUCLEOTIDE SEQUENCE [LARGE SCALE GENOMIC DNA]</scope>
    <source>
        <strain evidence="9 10">NCTC10166</strain>
    </source>
</reference>
<evidence type="ECO:0000256" key="3">
    <source>
        <dbReference type="ARBA" id="ARBA00022475"/>
    </source>
</evidence>
<dbReference type="OrthoDB" id="401373at2"/>
<dbReference type="GO" id="GO:0005886">
    <property type="term" value="C:plasma membrane"/>
    <property type="evidence" value="ECO:0007669"/>
    <property type="project" value="UniProtKB-SubCell"/>
</dbReference>
<dbReference type="Proteomes" id="UP000289440">
    <property type="component" value="Chromosome"/>
</dbReference>
<feature type="transmembrane region" description="Helical" evidence="7">
    <location>
        <begin position="405"/>
        <end position="431"/>
    </location>
</feature>
<keyword evidence="4 7" id="KW-0812">Transmembrane</keyword>
<keyword evidence="10" id="KW-1185">Reference proteome</keyword>
<keyword evidence="2" id="KW-0813">Transport</keyword>
<organism evidence="9 10">
    <name type="scientific">Mesomycoplasma neurolyticum</name>
    <dbReference type="NCBI Taxonomy" id="2120"/>
    <lineage>
        <taxon>Bacteria</taxon>
        <taxon>Bacillati</taxon>
        <taxon>Mycoplasmatota</taxon>
        <taxon>Mycoplasmoidales</taxon>
        <taxon>Metamycoplasmataceae</taxon>
        <taxon>Mesomycoplasma</taxon>
    </lineage>
</organism>
<sequence>MKNNFFKLFIFKFKKSLFWRYNKNNWEIQILNKNFYLLWIATLIALVLTITYFSFSQHNINAYTNKKFLFYINEIFKFNQKSTLFNNNNLWIYSFKTLLNTVKITISATFLGFVFAIISSFFGAKKINNNLLCKLWRFIIIVLRAFPVLVFATIFKKSLDPIESLFWIYVWFTWLWIHKYLIDMINSFDLSNYYLSIKLGENKYKAFYKEVLVKIKTRIFSLYFYSLESNFRWISLLGTLGIYGLGLLIYKPINIEINQNISQLTIPLLIFMFFLIINEIISFLINYFLFEKQYKFSKKTKIYSLKYNFRFLFTIVFFIITFIIFILALIDLEKNYSKMFLWKSFFARIFQINFEKIFSFNKISPLVLLFKVIWQSFIITFYVAIFGTFLGIVQSQKINNKFQSVVLKILAVFVRTMPLIVLFYIFDIFWINPFTTFFLLMIFLNSFSFSKIVSTMVDKIEIDFFNNLKKQGYSQLKIIFIFIIPFIKKELFIQIIFMFENVTRSVITYGIILNGANLGSQIKIFTEKEQFANAANYLFPTMLLFIFLELFLSRIKTKNKKNYLKMVKQLIIFK</sequence>
<gene>
    <name evidence="9" type="ORF">NCTC10166_00325</name>
</gene>
<evidence type="ECO:0000256" key="6">
    <source>
        <dbReference type="ARBA" id="ARBA00023136"/>
    </source>
</evidence>
<dbReference type="GO" id="GO:0055085">
    <property type="term" value="P:transmembrane transport"/>
    <property type="evidence" value="ECO:0007669"/>
    <property type="project" value="InterPro"/>
</dbReference>
<evidence type="ECO:0000256" key="5">
    <source>
        <dbReference type="ARBA" id="ARBA00022989"/>
    </source>
</evidence>
<evidence type="ECO:0000256" key="2">
    <source>
        <dbReference type="ARBA" id="ARBA00022448"/>
    </source>
</evidence>
<dbReference type="PANTHER" id="PTHR30043">
    <property type="entry name" value="PHOSPHONATES TRANSPORT SYSTEM PERMEASE PROTEIN"/>
    <property type="match status" value="1"/>
</dbReference>
<feature type="transmembrane region" description="Helical" evidence="7">
    <location>
        <begin position="372"/>
        <end position="393"/>
    </location>
</feature>
<feature type="domain" description="ABC transmembrane type-1" evidence="8">
    <location>
        <begin position="98"/>
        <end position="282"/>
    </location>
</feature>
<evidence type="ECO:0000313" key="10">
    <source>
        <dbReference type="Proteomes" id="UP000289440"/>
    </source>
</evidence>
<feature type="transmembrane region" description="Helical" evidence="7">
    <location>
        <begin position="534"/>
        <end position="552"/>
    </location>
</feature>
<feature type="transmembrane region" description="Helical" evidence="7">
    <location>
        <begin position="478"/>
        <end position="499"/>
    </location>
</feature>
<name>A0A449A547_9BACT</name>
<keyword evidence="6 7" id="KW-0472">Membrane</keyword>
<dbReference type="PANTHER" id="PTHR30043:SF1">
    <property type="entry name" value="ABC TRANSPORT SYSTEM PERMEASE PROTEIN P69"/>
    <property type="match status" value="1"/>
</dbReference>
<feature type="transmembrane region" description="Helical" evidence="7">
    <location>
        <begin position="311"/>
        <end position="330"/>
    </location>
</feature>
<dbReference type="AlphaFoldDB" id="A0A449A547"/>
<dbReference type="PROSITE" id="PS50928">
    <property type="entry name" value="ABC_TM1"/>
    <property type="match status" value="2"/>
</dbReference>
<feature type="transmembrane region" description="Helical" evidence="7">
    <location>
        <begin position="270"/>
        <end position="290"/>
    </location>
</feature>
<dbReference type="EMBL" id="LR214951">
    <property type="protein sequence ID" value="VEU59357.1"/>
    <property type="molecule type" value="Genomic_DNA"/>
</dbReference>
<feature type="transmembrane region" description="Helical" evidence="7">
    <location>
        <begin position="35"/>
        <end position="55"/>
    </location>
</feature>
<evidence type="ECO:0000256" key="7">
    <source>
        <dbReference type="SAM" id="Phobius"/>
    </source>
</evidence>
<dbReference type="KEGG" id="mnu:NCTC10166_00325"/>
<protein>
    <submittedName>
        <fullName evidence="9">ABC-type phosphate/phosphonate transport system, permease component</fullName>
    </submittedName>
</protein>
<feature type="transmembrane region" description="Helical" evidence="7">
    <location>
        <begin position="135"/>
        <end position="154"/>
    </location>
</feature>
<evidence type="ECO:0000256" key="4">
    <source>
        <dbReference type="ARBA" id="ARBA00022692"/>
    </source>
</evidence>
<feature type="transmembrane region" description="Helical" evidence="7">
    <location>
        <begin position="104"/>
        <end position="123"/>
    </location>
</feature>
<accession>A0A449A547</accession>
<dbReference type="InterPro" id="IPR035906">
    <property type="entry name" value="MetI-like_sf"/>
</dbReference>
<dbReference type="RefSeq" id="WP_129719752.1">
    <property type="nucleotide sequence ID" value="NZ_LR214951.1"/>
</dbReference>
<feature type="transmembrane region" description="Helical" evidence="7">
    <location>
        <begin position="166"/>
        <end position="182"/>
    </location>
</feature>